<comment type="caution">
    <text evidence="1">The sequence shown here is derived from an EMBL/GenBank/DDBJ whole genome shotgun (WGS) entry which is preliminary data.</text>
</comment>
<evidence type="ECO:0000313" key="1">
    <source>
        <dbReference type="EMBL" id="OYP54175.1"/>
    </source>
</evidence>
<evidence type="ECO:0000313" key="2">
    <source>
        <dbReference type="Proteomes" id="UP000216189"/>
    </source>
</evidence>
<gene>
    <name evidence="1" type="ORF">CIK91_10165</name>
</gene>
<sequence length="76" mass="8718">MIIEVQFENQNLPSDVKTKNSVLQLHSFEDNGVVFEVPEGYIGHLDDVYTTSDNMAFEDLLPGRYIFKDETIYSAE</sequence>
<protein>
    <submittedName>
        <fullName evidence="1">Uncharacterized protein</fullName>
    </submittedName>
</protein>
<dbReference type="Proteomes" id="UP000216189">
    <property type="component" value="Unassembled WGS sequence"/>
</dbReference>
<keyword evidence="2" id="KW-1185">Reference proteome</keyword>
<proteinExistence type="predicted"/>
<reference evidence="1 2" key="1">
    <citation type="submission" date="2017-08" db="EMBL/GenBank/DDBJ databases">
        <title>Comparative genomics of non-oral Prevotella species.</title>
        <authorList>
            <person name="Accetto T."/>
            <person name="Nograsek B."/>
            <person name="Avgustin G."/>
        </authorList>
    </citation>
    <scope>NUCLEOTIDE SEQUENCE [LARGE SCALE GENOMIC DNA]</scope>
    <source>
        <strain evidence="1 2">TC1-1</strain>
    </source>
</reference>
<dbReference type="EMBL" id="NPJF01000050">
    <property type="protein sequence ID" value="OYP54175.1"/>
    <property type="molecule type" value="Genomic_DNA"/>
</dbReference>
<dbReference type="RefSeq" id="WP_024989240.1">
    <property type="nucleotide sequence ID" value="NZ_CP091801.1"/>
</dbReference>
<name>A0ABX4EJ57_SEGBR</name>
<organism evidence="1 2">
    <name type="scientific">Segatella bryantii</name>
    <name type="common">Prevotella bryantii</name>
    <dbReference type="NCBI Taxonomy" id="77095"/>
    <lineage>
        <taxon>Bacteria</taxon>
        <taxon>Pseudomonadati</taxon>
        <taxon>Bacteroidota</taxon>
        <taxon>Bacteroidia</taxon>
        <taxon>Bacteroidales</taxon>
        <taxon>Prevotellaceae</taxon>
        <taxon>Segatella</taxon>
    </lineage>
</organism>
<accession>A0ABX4EJ57</accession>